<comment type="similarity">
    <text evidence="9">Belongs to the ABC transporter superfamily. Drug exporter-1 (DrugE1) (TC 3.A.1.105) family.</text>
</comment>
<dbReference type="SMART" id="SM00382">
    <property type="entry name" value="AAA"/>
    <property type="match status" value="1"/>
</dbReference>
<dbReference type="InterPro" id="IPR005894">
    <property type="entry name" value="DrrA"/>
</dbReference>
<feature type="domain" description="ABC transporter" evidence="10">
    <location>
        <begin position="57"/>
        <end position="289"/>
    </location>
</feature>
<evidence type="ECO:0000256" key="9">
    <source>
        <dbReference type="ARBA" id="ARBA00049985"/>
    </source>
</evidence>
<proteinExistence type="inferred from homology"/>
<feature type="domain" description="ACT" evidence="11">
    <location>
        <begin position="316"/>
        <end position="370"/>
    </location>
</feature>
<dbReference type="PROSITE" id="PS00211">
    <property type="entry name" value="ABC_TRANSPORTER_1"/>
    <property type="match status" value="1"/>
</dbReference>
<evidence type="ECO:0000256" key="6">
    <source>
        <dbReference type="ARBA" id="ARBA00022967"/>
    </source>
</evidence>
<dbReference type="SUPFAM" id="SSF52540">
    <property type="entry name" value="P-loop containing nucleoside triphosphate hydrolases"/>
    <property type="match status" value="1"/>
</dbReference>
<comment type="subcellular location">
    <subcellularLocation>
        <location evidence="1">Cell membrane</location>
        <topology evidence="1">Peripheral membrane protein</topology>
        <orientation evidence="1">Cytoplasmic side</orientation>
    </subcellularLocation>
</comment>
<evidence type="ECO:0000256" key="8">
    <source>
        <dbReference type="ARBA" id="ARBA00023251"/>
    </source>
</evidence>
<dbReference type="InterPro" id="IPR027417">
    <property type="entry name" value="P-loop_NTPase"/>
</dbReference>
<dbReference type="PROSITE" id="PS51671">
    <property type="entry name" value="ACT"/>
    <property type="match status" value="1"/>
</dbReference>
<keyword evidence="3" id="KW-1003">Cell membrane</keyword>
<evidence type="ECO:0000256" key="2">
    <source>
        <dbReference type="ARBA" id="ARBA00022448"/>
    </source>
</evidence>
<evidence type="ECO:0000256" key="3">
    <source>
        <dbReference type="ARBA" id="ARBA00022475"/>
    </source>
</evidence>
<protein>
    <submittedName>
        <fullName evidence="12">Daunorubicin resistance protein DrrA family ABC transporter ATP-binding protein</fullName>
    </submittedName>
</protein>
<gene>
    <name evidence="12" type="ORF">GCM10009676_18220</name>
</gene>
<keyword evidence="2" id="KW-0813">Transport</keyword>
<evidence type="ECO:0000256" key="7">
    <source>
        <dbReference type="ARBA" id="ARBA00023136"/>
    </source>
</evidence>
<keyword evidence="4" id="KW-0547">Nucleotide-binding</keyword>
<keyword evidence="7" id="KW-0472">Membrane</keyword>
<dbReference type="Gene3D" id="3.40.50.300">
    <property type="entry name" value="P-loop containing nucleotide triphosphate hydrolases"/>
    <property type="match status" value="1"/>
</dbReference>
<accession>A0ABP4GXC2</accession>
<dbReference type="InterPro" id="IPR050763">
    <property type="entry name" value="ABC_transporter_ATP-binding"/>
</dbReference>
<evidence type="ECO:0000256" key="5">
    <source>
        <dbReference type="ARBA" id="ARBA00022840"/>
    </source>
</evidence>
<keyword evidence="5 12" id="KW-0067">ATP-binding</keyword>
<evidence type="ECO:0000259" key="11">
    <source>
        <dbReference type="PROSITE" id="PS51671"/>
    </source>
</evidence>
<evidence type="ECO:0000313" key="12">
    <source>
        <dbReference type="EMBL" id="GAA1234777.1"/>
    </source>
</evidence>
<dbReference type="InterPro" id="IPR002912">
    <property type="entry name" value="ACT_dom"/>
</dbReference>
<reference evidence="13" key="1">
    <citation type="journal article" date="2019" name="Int. J. Syst. Evol. Microbiol.">
        <title>The Global Catalogue of Microorganisms (GCM) 10K type strain sequencing project: providing services to taxonomists for standard genome sequencing and annotation.</title>
        <authorList>
            <consortium name="The Broad Institute Genomics Platform"/>
            <consortium name="The Broad Institute Genome Sequencing Center for Infectious Disease"/>
            <person name="Wu L."/>
            <person name="Ma J."/>
        </authorList>
    </citation>
    <scope>NUCLEOTIDE SEQUENCE [LARGE SCALE GENOMIC DNA]</scope>
    <source>
        <strain evidence="13">JCM 13023</strain>
    </source>
</reference>
<dbReference type="GO" id="GO:0005524">
    <property type="term" value="F:ATP binding"/>
    <property type="evidence" value="ECO:0007669"/>
    <property type="project" value="UniProtKB-KW"/>
</dbReference>
<keyword evidence="6" id="KW-1278">Translocase</keyword>
<dbReference type="EMBL" id="BAAALN010000005">
    <property type="protein sequence ID" value="GAA1234777.1"/>
    <property type="molecule type" value="Genomic_DNA"/>
</dbReference>
<name>A0ABP4GXC2_9PSEU</name>
<dbReference type="NCBIfam" id="TIGR01188">
    <property type="entry name" value="drrA"/>
    <property type="match status" value="1"/>
</dbReference>
<dbReference type="PANTHER" id="PTHR42711">
    <property type="entry name" value="ABC TRANSPORTER ATP-BINDING PROTEIN"/>
    <property type="match status" value="1"/>
</dbReference>
<dbReference type="InterPro" id="IPR003593">
    <property type="entry name" value="AAA+_ATPase"/>
</dbReference>
<comment type="caution">
    <text evidence="12">The sequence shown here is derived from an EMBL/GenBank/DDBJ whole genome shotgun (WGS) entry which is preliminary data.</text>
</comment>
<keyword evidence="8" id="KW-0046">Antibiotic resistance</keyword>
<dbReference type="InterPro" id="IPR003439">
    <property type="entry name" value="ABC_transporter-like_ATP-bd"/>
</dbReference>
<dbReference type="PANTHER" id="PTHR42711:SF19">
    <property type="entry name" value="DOXORUBICIN RESISTANCE ATP-BINDING PROTEIN DRRA"/>
    <property type="match status" value="1"/>
</dbReference>
<evidence type="ECO:0000313" key="13">
    <source>
        <dbReference type="Proteomes" id="UP001500653"/>
    </source>
</evidence>
<evidence type="ECO:0000256" key="4">
    <source>
        <dbReference type="ARBA" id="ARBA00022741"/>
    </source>
</evidence>
<sequence length="370" mass="38979">MLRVRSATGVPLATSGSFRLAEFLPCRTYRTVLRTLYGKLYGNLEGQMSDHGRTPAVEAAGVRKAYAGATAPALDGLDLTVDRGAVHGLLGHNGAGKTTAIRIMTTLLEHDSGSMRVAGHDVRTDGRAVRARIGLVGQYAAVDEDLTGRQNLVMFGRLGRLSRAGAVNRADELLDRFGLTDAAGQRLAVYSGGMRRKLDLAAALLVAPEVLFVDEPTTGLDPAARRDVWDSLRHLASRGTTVLLTTQYLEEADRLADHVSLVAHGRVVAEGTPAMLKARVGDDLLELTPADRVDADRIAVLARPFASGEAHVVDGRVSVPVADRGGALANVVGAVRDAGVDLADVAIRTPTLDDAFLELTGSGAEGKALA</sequence>
<evidence type="ECO:0000259" key="10">
    <source>
        <dbReference type="PROSITE" id="PS50893"/>
    </source>
</evidence>
<dbReference type="PROSITE" id="PS50893">
    <property type="entry name" value="ABC_TRANSPORTER_2"/>
    <property type="match status" value="1"/>
</dbReference>
<dbReference type="InterPro" id="IPR017871">
    <property type="entry name" value="ABC_transporter-like_CS"/>
</dbReference>
<evidence type="ECO:0000256" key="1">
    <source>
        <dbReference type="ARBA" id="ARBA00004413"/>
    </source>
</evidence>
<dbReference type="Proteomes" id="UP001500653">
    <property type="component" value="Unassembled WGS sequence"/>
</dbReference>
<keyword evidence="13" id="KW-1185">Reference proteome</keyword>
<organism evidence="12 13">
    <name type="scientific">Prauserella halophila</name>
    <dbReference type="NCBI Taxonomy" id="185641"/>
    <lineage>
        <taxon>Bacteria</taxon>
        <taxon>Bacillati</taxon>
        <taxon>Actinomycetota</taxon>
        <taxon>Actinomycetes</taxon>
        <taxon>Pseudonocardiales</taxon>
        <taxon>Pseudonocardiaceae</taxon>
        <taxon>Prauserella</taxon>
    </lineage>
</organism>
<dbReference type="Pfam" id="PF00005">
    <property type="entry name" value="ABC_tran"/>
    <property type="match status" value="1"/>
</dbReference>